<keyword evidence="9" id="KW-1185">Reference proteome</keyword>
<dbReference type="InterPro" id="IPR050416">
    <property type="entry name" value="FAD-linked_Oxidoreductase"/>
</dbReference>
<feature type="region of interest" description="Disordered" evidence="6">
    <location>
        <begin position="245"/>
        <end position="304"/>
    </location>
</feature>
<feature type="compositionally biased region" description="Low complexity" evidence="6">
    <location>
        <begin position="88"/>
        <end position="107"/>
    </location>
</feature>
<evidence type="ECO:0000256" key="2">
    <source>
        <dbReference type="ARBA" id="ARBA00005466"/>
    </source>
</evidence>
<dbReference type="InterPro" id="IPR036318">
    <property type="entry name" value="FAD-bd_PCMH-like_sf"/>
</dbReference>
<gene>
    <name evidence="8" type="ORF">OC842_002498</name>
</gene>
<dbReference type="InterPro" id="IPR016169">
    <property type="entry name" value="FAD-bd_PCMH_sub2"/>
</dbReference>
<dbReference type="GO" id="GO:0071949">
    <property type="term" value="F:FAD binding"/>
    <property type="evidence" value="ECO:0007669"/>
    <property type="project" value="InterPro"/>
</dbReference>
<feature type="region of interest" description="Disordered" evidence="6">
    <location>
        <begin position="363"/>
        <end position="411"/>
    </location>
</feature>
<feature type="compositionally biased region" description="Low complexity" evidence="6">
    <location>
        <begin position="738"/>
        <end position="751"/>
    </location>
</feature>
<dbReference type="Pfam" id="PF01565">
    <property type="entry name" value="FAD_binding_4"/>
    <property type="match status" value="1"/>
</dbReference>
<name>A0AAN6JL23_9BASI</name>
<sequence>MGPSDHPQQQARASGIAQSGTAGPSTSGSSSSSSSSSSTAFSTARGLPISFTPPSAADDGEATAPYSQYDIPLPATRTSSSTGLAGIAAPARNKSSSSSDPAASAQSAHFRSLRSALQSLIHGHVLHREDMPPPPLPPSAAAAMSSSSSSSVAAAAAAATAGIETFLSTTRIFNSAAPVAAHLVALPQCTQDVVAILKFCNAHGLSPSIKSGGYATAGWSVQGDVVVDLSRMNAIDVLRPQDYYADKKRQREMQRQQQEQQQRSRRADALNTGNGKTRDGSDTVLSTSATRTGSIPPPLGTARTRKADEAFAPNPTSDDAYGPADPLADVEPEARKRLSPTSILSAPPLPSPAVRRVVTETHTGMSVGSSTGSTSATGSGRSGSGSSREGTALSGVTDATSEIHESESDGTQAQMRMLLSSASDSALVKPPEDLSQPAVGDMVSPTLAPVGRDTGALSSSSASSLQPSSAPPSTASSNASTISNRRNSAQQPLRTGLAEHLSWQRHHRPDGRASTHERVVLPESGPFVWRADGAGSEGGSSHSNLPSPSMEFANVVAVGAQGPGPAGTGAGSGAGGFSMPQPHQLSPTFPLTGPPSAFHAARAPSALLPTHSHEQPWQEARFRQQIEESAQHHRQLISGGLPSQTGGLVFAAGAQGSGSSHHPFDPSKLSFPNLVFPGSSLASATSSAALAAAAAKGGVPPPLPVPMPSGLASFLPPYNASPNGGSLNSPHEQHHHATQQQQQRTSPSTSPVVLRPGIYTRPYLLAVFGPGVGVRALDLATDEAGRTNKWDRNGWAAASTAGRAGEVAVSPGCDADGDTTLRAVESDGELGNGAQEVNDYEPPQPDWEEPIRSTPYHCPLSAYPVGSTAMTTGGFGYISRAYGLSLDNLVEVELVLADGRVLVLNEGSKKRSKEEADLWWAVRGAAPCFGVVTRIVAKAYPIPSCFSGNLIFPFNPATAPSLIKHWRDCLKGVLPREMYTNLILVAGPNPSAHVIMIQICLLQSASEGETFVQAISSWTGERMLLKDVEERPFLAQQDGVAQVLKGGGGRRWMIRGDTLETLTDELIGQSVQRFKNATANRGVWLFELVNGAIADNAVEEEEEEEGEGDVEMQQRDTPAGAEAQATTGAAASPQQVRPSATSGRFTIPPLVQARVSPSSTTSADSQRVTKETCLAPSLRRAQFMVGALQQWDDYDEDRACVVSVDHWLRDAVSPISIGGPLPSFLERSETRERIASTFGEANLERLVRLKRAVDPTGLFRHTFAAGLSRLAGVSSGGAGAGPGGAGGVKGAATAADSDAIMADSKLRGMS</sequence>
<feature type="region of interest" description="Disordered" evidence="6">
    <location>
        <begin position="1098"/>
        <end position="1169"/>
    </location>
</feature>
<dbReference type="InterPro" id="IPR016167">
    <property type="entry name" value="FAD-bd_PCMH_sub1"/>
</dbReference>
<feature type="region of interest" description="Disordered" evidence="6">
    <location>
        <begin position="423"/>
        <end position="492"/>
    </location>
</feature>
<keyword evidence="4" id="KW-0274">FAD</keyword>
<feature type="domain" description="FAD-binding PCMH-type" evidence="7">
    <location>
        <begin position="745"/>
        <end position="942"/>
    </location>
</feature>
<feature type="compositionally biased region" description="Low complexity" evidence="6">
    <location>
        <begin position="19"/>
        <end position="44"/>
    </location>
</feature>
<feature type="compositionally biased region" description="Polar residues" evidence="6">
    <location>
        <begin position="720"/>
        <end position="729"/>
    </location>
</feature>
<comment type="caution">
    <text evidence="8">The sequence shown here is derived from an EMBL/GenBank/DDBJ whole genome shotgun (WGS) entry which is preliminary data.</text>
</comment>
<feature type="region of interest" description="Disordered" evidence="6">
    <location>
        <begin position="716"/>
        <end position="753"/>
    </location>
</feature>
<keyword evidence="3" id="KW-0285">Flavoprotein</keyword>
<feature type="compositionally biased region" description="Polar residues" evidence="6">
    <location>
        <begin position="1155"/>
        <end position="1166"/>
    </location>
</feature>
<dbReference type="InterPro" id="IPR006094">
    <property type="entry name" value="Oxid_FAD_bind_N"/>
</dbReference>
<dbReference type="SUPFAM" id="SSF56176">
    <property type="entry name" value="FAD-binding/transporter-associated domain-like"/>
    <property type="match status" value="2"/>
</dbReference>
<proteinExistence type="inferred from homology"/>
<dbReference type="Gene3D" id="3.40.462.20">
    <property type="match status" value="1"/>
</dbReference>
<feature type="compositionally biased region" description="Low complexity" evidence="6">
    <location>
        <begin position="1117"/>
        <end position="1135"/>
    </location>
</feature>
<keyword evidence="5" id="KW-0560">Oxidoreductase</keyword>
<dbReference type="PROSITE" id="PS51387">
    <property type="entry name" value="FAD_PCMH"/>
    <property type="match status" value="1"/>
</dbReference>
<evidence type="ECO:0000256" key="4">
    <source>
        <dbReference type="ARBA" id="ARBA00022827"/>
    </source>
</evidence>
<feature type="compositionally biased region" description="Basic and acidic residues" evidence="6">
    <location>
        <begin position="245"/>
        <end position="254"/>
    </location>
</feature>
<dbReference type="InterPro" id="IPR012951">
    <property type="entry name" value="BBE"/>
</dbReference>
<feature type="region of interest" description="Disordered" evidence="6">
    <location>
        <begin position="828"/>
        <end position="850"/>
    </location>
</feature>
<protein>
    <recommendedName>
        <fullName evidence="7">FAD-binding PCMH-type domain-containing protein</fullName>
    </recommendedName>
</protein>
<evidence type="ECO:0000256" key="6">
    <source>
        <dbReference type="SAM" id="MobiDB-lite"/>
    </source>
</evidence>
<dbReference type="InterPro" id="IPR016166">
    <property type="entry name" value="FAD-bd_PCMH"/>
</dbReference>
<feature type="compositionally biased region" description="Low complexity" evidence="6">
    <location>
        <begin position="363"/>
        <end position="391"/>
    </location>
</feature>
<evidence type="ECO:0000313" key="9">
    <source>
        <dbReference type="Proteomes" id="UP001176521"/>
    </source>
</evidence>
<evidence type="ECO:0000313" key="8">
    <source>
        <dbReference type="EMBL" id="KAK0534894.1"/>
    </source>
</evidence>
<evidence type="ECO:0000256" key="5">
    <source>
        <dbReference type="ARBA" id="ARBA00023002"/>
    </source>
</evidence>
<feature type="region of interest" description="Disordered" evidence="6">
    <location>
        <begin position="1"/>
        <end position="107"/>
    </location>
</feature>
<evidence type="ECO:0000259" key="7">
    <source>
        <dbReference type="PROSITE" id="PS51387"/>
    </source>
</evidence>
<comment type="similarity">
    <text evidence="2">Belongs to the oxygen-dependent FAD-linked oxidoreductase family.</text>
</comment>
<dbReference type="EMBL" id="JAPDMQ010000107">
    <property type="protein sequence ID" value="KAK0534894.1"/>
    <property type="molecule type" value="Genomic_DNA"/>
</dbReference>
<dbReference type="Proteomes" id="UP001176521">
    <property type="component" value="Unassembled WGS sequence"/>
</dbReference>
<dbReference type="GO" id="GO:0016491">
    <property type="term" value="F:oxidoreductase activity"/>
    <property type="evidence" value="ECO:0007669"/>
    <property type="project" value="UniProtKB-KW"/>
</dbReference>
<organism evidence="8 9">
    <name type="scientific">Tilletia horrida</name>
    <dbReference type="NCBI Taxonomy" id="155126"/>
    <lineage>
        <taxon>Eukaryota</taxon>
        <taxon>Fungi</taxon>
        <taxon>Dikarya</taxon>
        <taxon>Basidiomycota</taxon>
        <taxon>Ustilaginomycotina</taxon>
        <taxon>Exobasidiomycetes</taxon>
        <taxon>Tilletiales</taxon>
        <taxon>Tilletiaceae</taxon>
        <taxon>Tilletia</taxon>
    </lineage>
</organism>
<dbReference type="PANTHER" id="PTHR42973:SF39">
    <property type="entry name" value="FAD-BINDING PCMH-TYPE DOMAIN-CONTAINING PROTEIN"/>
    <property type="match status" value="1"/>
</dbReference>
<reference evidence="8" key="1">
    <citation type="journal article" date="2023" name="PhytoFront">
        <title>Draft Genome Resources of Seven Strains of Tilletia horrida, Causal Agent of Kernel Smut of Rice.</title>
        <authorList>
            <person name="Khanal S."/>
            <person name="Antony Babu S."/>
            <person name="Zhou X.G."/>
        </authorList>
    </citation>
    <scope>NUCLEOTIDE SEQUENCE</scope>
    <source>
        <strain evidence="8">TX3</strain>
    </source>
</reference>
<evidence type="ECO:0000256" key="1">
    <source>
        <dbReference type="ARBA" id="ARBA00001974"/>
    </source>
</evidence>
<feature type="compositionally biased region" description="Polar residues" evidence="6">
    <location>
        <begin position="283"/>
        <end position="293"/>
    </location>
</feature>
<dbReference type="Gene3D" id="3.30.43.10">
    <property type="entry name" value="Uridine Diphospho-n-acetylenolpyruvylglucosamine Reductase, domain 2"/>
    <property type="match status" value="1"/>
</dbReference>
<dbReference type="PANTHER" id="PTHR42973">
    <property type="entry name" value="BINDING OXIDOREDUCTASE, PUTATIVE (AFU_ORTHOLOGUE AFUA_1G17690)-RELATED"/>
    <property type="match status" value="1"/>
</dbReference>
<comment type="cofactor">
    <cofactor evidence="1">
        <name>FAD</name>
        <dbReference type="ChEBI" id="CHEBI:57692"/>
    </cofactor>
</comment>
<dbReference type="Gene3D" id="3.30.465.10">
    <property type="match status" value="1"/>
</dbReference>
<dbReference type="Pfam" id="PF08031">
    <property type="entry name" value="BBE"/>
    <property type="match status" value="1"/>
</dbReference>
<accession>A0AAN6JL23</accession>
<feature type="compositionally biased region" description="Polar residues" evidence="6">
    <location>
        <begin position="1"/>
        <end position="18"/>
    </location>
</feature>
<evidence type="ECO:0000256" key="3">
    <source>
        <dbReference type="ARBA" id="ARBA00022630"/>
    </source>
</evidence>
<feature type="compositionally biased region" description="Acidic residues" evidence="6">
    <location>
        <begin position="1098"/>
        <end position="1110"/>
    </location>
</feature>
<feature type="compositionally biased region" description="Low complexity" evidence="6">
    <location>
        <begin position="456"/>
        <end position="489"/>
    </location>
</feature>